<sequence>MGGQCVAASDARGVPRPRSPPPPDADVVGWSGAAALKVASASEALRRRTGAELRANLTEKSPSVSAELVPWFPRDHPRLGAPTAAAGTGGGLISGAAGSGGADGASHRNAAMGRHRKSHRQQGGLGSLERCRLTLTPLTTKPCTRRSDKRPQGHFVGTVETAGLWGVHGEGDRTPVLHHQTVQQLETHSWVSRTW</sequence>
<accession>A0A5C6P8Y8</accession>
<organism evidence="2 3">
    <name type="scientific">Takifugu flavidus</name>
    <name type="common">sansaifugu</name>
    <dbReference type="NCBI Taxonomy" id="433684"/>
    <lineage>
        <taxon>Eukaryota</taxon>
        <taxon>Metazoa</taxon>
        <taxon>Chordata</taxon>
        <taxon>Craniata</taxon>
        <taxon>Vertebrata</taxon>
        <taxon>Euteleostomi</taxon>
        <taxon>Actinopterygii</taxon>
        <taxon>Neopterygii</taxon>
        <taxon>Teleostei</taxon>
        <taxon>Neoteleostei</taxon>
        <taxon>Acanthomorphata</taxon>
        <taxon>Eupercaria</taxon>
        <taxon>Tetraodontiformes</taxon>
        <taxon>Tetradontoidea</taxon>
        <taxon>Tetraodontidae</taxon>
        <taxon>Takifugu</taxon>
    </lineage>
</organism>
<proteinExistence type="predicted"/>
<comment type="caution">
    <text evidence="2">The sequence shown here is derived from an EMBL/GenBank/DDBJ whole genome shotgun (WGS) entry which is preliminary data.</text>
</comment>
<reference evidence="2 3" key="1">
    <citation type="submission" date="2019-04" db="EMBL/GenBank/DDBJ databases">
        <title>Chromosome genome assembly for Takifugu flavidus.</title>
        <authorList>
            <person name="Xiao S."/>
        </authorList>
    </citation>
    <scope>NUCLEOTIDE SEQUENCE [LARGE SCALE GENOMIC DNA]</scope>
    <source>
        <strain evidence="2">HTHZ2018</strain>
        <tissue evidence="2">Muscle</tissue>
    </source>
</reference>
<dbReference type="EMBL" id="RHFK02000005">
    <property type="protein sequence ID" value="TWW76182.1"/>
    <property type="molecule type" value="Genomic_DNA"/>
</dbReference>
<name>A0A5C6P8Y8_9TELE</name>
<evidence type="ECO:0000313" key="3">
    <source>
        <dbReference type="Proteomes" id="UP000324091"/>
    </source>
</evidence>
<dbReference type="Proteomes" id="UP000324091">
    <property type="component" value="Chromosome 13"/>
</dbReference>
<keyword evidence="3" id="KW-1185">Reference proteome</keyword>
<evidence type="ECO:0000256" key="1">
    <source>
        <dbReference type="SAM" id="MobiDB-lite"/>
    </source>
</evidence>
<protein>
    <submittedName>
        <fullName evidence="2">Uncharacterized protein</fullName>
    </submittedName>
</protein>
<gene>
    <name evidence="2" type="ORF">D4764_13G0008440</name>
</gene>
<evidence type="ECO:0000313" key="2">
    <source>
        <dbReference type="EMBL" id="TWW76182.1"/>
    </source>
</evidence>
<feature type="region of interest" description="Disordered" evidence="1">
    <location>
        <begin position="1"/>
        <end position="27"/>
    </location>
</feature>
<dbReference type="AlphaFoldDB" id="A0A5C6P8Y8"/>